<dbReference type="AlphaFoldDB" id="A0AAN9BYA0"/>
<dbReference type="InterPro" id="IPR043379">
    <property type="entry name" value="ANKAR"/>
</dbReference>
<dbReference type="PANTHER" id="PTHR46464">
    <property type="entry name" value="ANK_REP_REGION DOMAIN-CONTAINING PROTEIN"/>
    <property type="match status" value="1"/>
</dbReference>
<gene>
    <name evidence="2" type="ORF">V1264_000165</name>
</gene>
<comment type="caution">
    <text evidence="2">The sequence shown here is derived from an EMBL/GenBank/DDBJ whole genome shotgun (WGS) entry which is preliminary data.</text>
</comment>
<dbReference type="Gene3D" id="1.25.10.10">
    <property type="entry name" value="Leucine-rich Repeat Variant"/>
    <property type="match status" value="3"/>
</dbReference>
<name>A0AAN9BYA0_9CAEN</name>
<dbReference type="InterPro" id="IPR036770">
    <property type="entry name" value="Ankyrin_rpt-contain_sf"/>
</dbReference>
<sequence length="712" mass="77740">MNEPDETGWSHIHHCAFRGYIKSLERFVENDPDSLELQTQDDLSSTPFLLAVSSGIQETVACLIGLGATVGVMNSQNHGAVEICAIKQYVTMLEYFLSLELEALPVWKNLLKMLGSDMEEEVSSAGTCLRNLTDPSSEGINPNWEPFYQNGGVPVLSKVAKSTVADDCKVPALQLLLNVVQRPEVQEQLVSSGGIPALVKLLKSQDNFVVQLSATAVRELATCADYSEMLMQNGAIPALHKVLQTIHDPEVQTPTVQAIGNIAAAGTKQRNTVGTTPGCIGSIVGLFETATGHPDLLMALTETVSNVAEESRDNQNAFVDEGITQHIVNVILNQARNKKIQESAVEAIHRLAANNSHVQQDVLERGAERLLMQLLKKRNAESLQEKTAMALWALAGDDINEKREMANGIGVQTLVEFVNSMSMNLHLIGSEGLGVLAQGPLNQQSQIASSNGIYPLVRLLRSDKEHIVLSVIQSLRHLCVGVGNVPHHKNQTTISTSSGIKLLVALMVHSLSERIQVESAFTLGSVSLGNNEILEEIHTNLDFSYVRILKMLYSREEEVRLLAGSALATFAYNNIYQQQEIADQGGVRFNCFVPFLRSDSELYRCHAAYQVVVLSRIIPDEEQAKSSAFGIKLLVDILDQSMNDNVRSLAAGFVSCLAHTRAGVPSAIVAVRAVEYLSRMLLSKSEQVRGNAAIALGYLSYNHSGERHLLHK</sequence>
<accession>A0AAN9BYA0</accession>
<evidence type="ECO:0000256" key="1">
    <source>
        <dbReference type="PROSITE-ProRule" id="PRU00259"/>
    </source>
</evidence>
<evidence type="ECO:0000313" key="2">
    <source>
        <dbReference type="EMBL" id="KAK7114038.1"/>
    </source>
</evidence>
<evidence type="ECO:0000313" key="3">
    <source>
        <dbReference type="Proteomes" id="UP001374579"/>
    </source>
</evidence>
<proteinExistence type="predicted"/>
<dbReference type="PANTHER" id="PTHR46464:SF2">
    <property type="entry name" value="ANKYRIN AND ARMADILLO REPEAT-CONTAINING PROTEIN"/>
    <property type="match status" value="1"/>
</dbReference>
<feature type="repeat" description="ARM" evidence="1">
    <location>
        <begin position="193"/>
        <end position="235"/>
    </location>
</feature>
<keyword evidence="3" id="KW-1185">Reference proteome</keyword>
<dbReference type="SUPFAM" id="SSF48403">
    <property type="entry name" value="Ankyrin repeat"/>
    <property type="match status" value="1"/>
</dbReference>
<dbReference type="PROSITE" id="PS50176">
    <property type="entry name" value="ARM_REPEAT"/>
    <property type="match status" value="1"/>
</dbReference>
<dbReference type="Gene3D" id="1.25.40.20">
    <property type="entry name" value="Ankyrin repeat-containing domain"/>
    <property type="match status" value="1"/>
</dbReference>
<dbReference type="InterPro" id="IPR011989">
    <property type="entry name" value="ARM-like"/>
</dbReference>
<dbReference type="SUPFAM" id="SSF48371">
    <property type="entry name" value="ARM repeat"/>
    <property type="match status" value="2"/>
</dbReference>
<dbReference type="SMART" id="SM00185">
    <property type="entry name" value="ARM"/>
    <property type="match status" value="7"/>
</dbReference>
<dbReference type="Pfam" id="PF00514">
    <property type="entry name" value="Arm"/>
    <property type="match status" value="1"/>
</dbReference>
<organism evidence="2 3">
    <name type="scientific">Littorina saxatilis</name>
    <dbReference type="NCBI Taxonomy" id="31220"/>
    <lineage>
        <taxon>Eukaryota</taxon>
        <taxon>Metazoa</taxon>
        <taxon>Spiralia</taxon>
        <taxon>Lophotrochozoa</taxon>
        <taxon>Mollusca</taxon>
        <taxon>Gastropoda</taxon>
        <taxon>Caenogastropoda</taxon>
        <taxon>Littorinimorpha</taxon>
        <taxon>Littorinoidea</taxon>
        <taxon>Littorinidae</taxon>
        <taxon>Littorina</taxon>
    </lineage>
</organism>
<dbReference type="InterPro" id="IPR000225">
    <property type="entry name" value="Armadillo"/>
</dbReference>
<dbReference type="EMBL" id="JBAMIC010000001">
    <property type="protein sequence ID" value="KAK7114038.1"/>
    <property type="molecule type" value="Genomic_DNA"/>
</dbReference>
<dbReference type="InterPro" id="IPR016024">
    <property type="entry name" value="ARM-type_fold"/>
</dbReference>
<dbReference type="Proteomes" id="UP001374579">
    <property type="component" value="Unassembled WGS sequence"/>
</dbReference>
<protein>
    <submittedName>
        <fullName evidence="2">Uncharacterized protein</fullName>
    </submittedName>
</protein>
<reference evidence="2 3" key="1">
    <citation type="submission" date="2024-02" db="EMBL/GenBank/DDBJ databases">
        <title>Chromosome-scale genome assembly of the rough periwinkle Littorina saxatilis.</title>
        <authorList>
            <person name="De Jode A."/>
            <person name="Faria R."/>
            <person name="Formenti G."/>
            <person name="Sims Y."/>
            <person name="Smith T.P."/>
            <person name="Tracey A."/>
            <person name="Wood J.M.D."/>
            <person name="Zagrodzka Z.B."/>
            <person name="Johannesson K."/>
            <person name="Butlin R.K."/>
            <person name="Leder E.H."/>
        </authorList>
    </citation>
    <scope>NUCLEOTIDE SEQUENCE [LARGE SCALE GENOMIC DNA]</scope>
    <source>
        <strain evidence="2">Snail1</strain>
        <tissue evidence="2">Muscle</tissue>
    </source>
</reference>